<proteinExistence type="predicted"/>
<dbReference type="SUPFAM" id="SSF48179">
    <property type="entry name" value="6-phosphogluconate dehydrogenase C-terminal domain-like"/>
    <property type="match status" value="1"/>
</dbReference>
<dbReference type="InterPro" id="IPR006115">
    <property type="entry name" value="6PGDH_NADP-bd"/>
</dbReference>
<name>A0A1B1YWB9_9GAMM</name>
<dbReference type="STRING" id="1810504.PG2T_13155"/>
<dbReference type="SUPFAM" id="SSF51735">
    <property type="entry name" value="NAD(P)-binding Rossmann-fold domains"/>
    <property type="match status" value="1"/>
</dbReference>
<dbReference type="GO" id="GO:0016616">
    <property type="term" value="F:oxidoreductase activity, acting on the CH-OH group of donors, NAD or NADP as acceptor"/>
    <property type="evidence" value="ECO:0007669"/>
    <property type="project" value="TreeGrafter"/>
</dbReference>
<dbReference type="OrthoDB" id="9786703at2"/>
<dbReference type="Proteomes" id="UP000092952">
    <property type="component" value="Chromosome"/>
</dbReference>
<feature type="domain" description="3-hydroxyisobutyrate dehydrogenase-like NAD-binding" evidence="5">
    <location>
        <begin position="163"/>
        <end position="285"/>
    </location>
</feature>
<dbReference type="InterPro" id="IPR036291">
    <property type="entry name" value="NAD(P)-bd_dom_sf"/>
</dbReference>
<dbReference type="InterPro" id="IPR008927">
    <property type="entry name" value="6-PGluconate_DH-like_C_sf"/>
</dbReference>
<evidence type="ECO:0008006" key="8">
    <source>
        <dbReference type="Google" id="ProtNLM"/>
    </source>
</evidence>
<dbReference type="Gene3D" id="1.10.1040.10">
    <property type="entry name" value="N-(1-d-carboxylethyl)-l-norvaline Dehydrogenase, domain 2"/>
    <property type="match status" value="1"/>
</dbReference>
<dbReference type="InterPro" id="IPR015815">
    <property type="entry name" value="HIBADH-related"/>
</dbReference>
<dbReference type="InterPro" id="IPR029154">
    <property type="entry name" value="HIBADH-like_NADP-bd"/>
</dbReference>
<evidence type="ECO:0000256" key="1">
    <source>
        <dbReference type="ARBA" id="ARBA00023002"/>
    </source>
</evidence>
<dbReference type="InterPro" id="IPR013328">
    <property type="entry name" value="6PGD_dom2"/>
</dbReference>
<keyword evidence="7" id="KW-1185">Reference proteome</keyword>
<dbReference type="PANTHER" id="PTHR22981:SF7">
    <property type="entry name" value="3-HYDROXYISOBUTYRATE DEHYDROGENASE, MITOCHONDRIAL"/>
    <property type="match status" value="1"/>
</dbReference>
<dbReference type="PANTHER" id="PTHR22981">
    <property type="entry name" value="3-HYDROXYISOBUTYRATE DEHYDROGENASE-RELATED"/>
    <property type="match status" value="1"/>
</dbReference>
<dbReference type="Pfam" id="PF14833">
    <property type="entry name" value="NAD_binding_11"/>
    <property type="match status" value="1"/>
</dbReference>
<protein>
    <recommendedName>
        <fullName evidence="8">2-hydroxy-3-oxopropionate reductase</fullName>
    </recommendedName>
</protein>
<dbReference type="PIRSF" id="PIRSF000103">
    <property type="entry name" value="HIBADH"/>
    <property type="match status" value="1"/>
</dbReference>
<accession>A0A1B1YWB9</accession>
<dbReference type="InterPro" id="IPR002204">
    <property type="entry name" value="3-OH-isobutyrate_DH-rel_CS"/>
</dbReference>
<evidence type="ECO:0000256" key="2">
    <source>
        <dbReference type="ARBA" id="ARBA00023027"/>
    </source>
</evidence>
<dbReference type="AlphaFoldDB" id="A0A1B1YWB9"/>
<dbReference type="GO" id="GO:0050661">
    <property type="term" value="F:NADP binding"/>
    <property type="evidence" value="ECO:0007669"/>
    <property type="project" value="InterPro"/>
</dbReference>
<gene>
    <name evidence="6" type="ORF">PG2T_13155</name>
</gene>
<evidence type="ECO:0000313" key="6">
    <source>
        <dbReference type="EMBL" id="ANX05029.1"/>
    </source>
</evidence>
<evidence type="ECO:0000256" key="3">
    <source>
        <dbReference type="PIRSR" id="PIRSR000103-1"/>
    </source>
</evidence>
<dbReference type="GO" id="GO:0016054">
    <property type="term" value="P:organic acid catabolic process"/>
    <property type="evidence" value="ECO:0007669"/>
    <property type="project" value="UniProtKB-ARBA"/>
</dbReference>
<evidence type="ECO:0000259" key="4">
    <source>
        <dbReference type="Pfam" id="PF03446"/>
    </source>
</evidence>
<keyword evidence="1" id="KW-0560">Oxidoreductase</keyword>
<dbReference type="GO" id="GO:0051287">
    <property type="term" value="F:NAD binding"/>
    <property type="evidence" value="ECO:0007669"/>
    <property type="project" value="InterPro"/>
</dbReference>
<dbReference type="Gene3D" id="3.40.50.720">
    <property type="entry name" value="NAD(P)-binding Rossmann-like Domain"/>
    <property type="match status" value="1"/>
</dbReference>
<dbReference type="KEGG" id="gbi:PG2T_13155"/>
<dbReference type="Pfam" id="PF03446">
    <property type="entry name" value="NAD_binding_2"/>
    <property type="match status" value="1"/>
</dbReference>
<dbReference type="InParanoid" id="A0A1B1YWB9"/>
<evidence type="ECO:0000259" key="5">
    <source>
        <dbReference type="Pfam" id="PF14833"/>
    </source>
</evidence>
<dbReference type="EMBL" id="CP014671">
    <property type="protein sequence ID" value="ANX05029.1"/>
    <property type="molecule type" value="Genomic_DNA"/>
</dbReference>
<reference evidence="7" key="1">
    <citation type="submission" date="2016-03" db="EMBL/GenBank/DDBJ databases">
        <title>Complete genome sequence of Solimmundus cernigliae, representing a novel lineage of polycyclic aromatic hydrocarbon degraders within the Gammaproteobacteria.</title>
        <authorList>
            <person name="Singleton D.R."/>
            <person name="Dickey A.N."/>
            <person name="Scholl E.H."/>
            <person name="Wright F.A."/>
            <person name="Aitken M.D."/>
        </authorList>
    </citation>
    <scope>NUCLEOTIDE SEQUENCE [LARGE SCALE GENOMIC DNA]</scope>
    <source>
        <strain evidence="7">TR3.2</strain>
    </source>
</reference>
<dbReference type="PROSITE" id="PS00895">
    <property type="entry name" value="3_HYDROXYISOBUT_DH"/>
    <property type="match status" value="1"/>
</dbReference>
<sequence length="294" mass="30546">MKPVLGFIGLGTMGLPMSGHLARAGYRVLGYDPSASALSAAVEQGITACADAAVVGQGAQIVFTCLPSQKVVRATVDALLGTLQPGGAIVDCSTISPQLAGELEQDAARHDIGFLDAPLSGAGAGAQAATLGIMVGGEAALFERAQPLLALMGKHIFHLGPAGSGQTAKLCQNLILVSTLSGVMESIALGRAVGIEPQRLLEVMDTCLAPTRVMEVLVKPKFDGRAPFDHSTDGLTMICKDITLVRELAERVGVHLPVGSRIQSLYAQAVEKGHGRKDLLAWYELIEQGVFEAG</sequence>
<feature type="active site" evidence="3">
    <location>
        <position position="169"/>
    </location>
</feature>
<dbReference type="RefSeq" id="WP_068806400.1">
    <property type="nucleotide sequence ID" value="NZ_CP014671.1"/>
</dbReference>
<keyword evidence="2" id="KW-0520">NAD</keyword>
<organism evidence="6 7">
    <name type="scientific">Immundisolibacter cernigliae</name>
    <dbReference type="NCBI Taxonomy" id="1810504"/>
    <lineage>
        <taxon>Bacteria</taxon>
        <taxon>Pseudomonadati</taxon>
        <taxon>Pseudomonadota</taxon>
        <taxon>Gammaproteobacteria</taxon>
        <taxon>Immundisolibacterales</taxon>
        <taxon>Immundisolibacteraceae</taxon>
        <taxon>Immundisolibacter</taxon>
    </lineage>
</organism>
<feature type="domain" description="6-phosphogluconate dehydrogenase NADP-binding" evidence="4">
    <location>
        <begin position="5"/>
        <end position="160"/>
    </location>
</feature>
<evidence type="ECO:0000313" key="7">
    <source>
        <dbReference type="Proteomes" id="UP000092952"/>
    </source>
</evidence>